<protein>
    <recommendedName>
        <fullName evidence="2">PCI domain-containing protein</fullName>
    </recommendedName>
</protein>
<dbReference type="AlphaFoldDB" id="A0A9P0C8L7"/>
<dbReference type="PROSITE" id="PS50250">
    <property type="entry name" value="PCI"/>
    <property type="match status" value="1"/>
</dbReference>
<dbReference type="InterPro" id="IPR005062">
    <property type="entry name" value="SAC3/GANP/THP3_conserved"/>
</dbReference>
<accession>A0A9P0C8L7</accession>
<feature type="compositionally biased region" description="Low complexity" evidence="1">
    <location>
        <begin position="167"/>
        <end position="190"/>
    </location>
</feature>
<proteinExistence type="predicted"/>
<sequence length="761" mass="86061">MTMSDKNMNNMAPNPWAFQMMGGMYPQMQYNYPFNFGNRGPFNPQYFNQGMGQNGMPMMGAPNFHPGGPAAMSGIQFTAFTPGGKLESFSSIQQQDKGSNEKNKKDDSKEQPSESKEKGDTSNLPPLPPGPPPSDFANKPPLPNSAPTNNPFKPKMGPISFNFGKRPNFNNIPNAFNNQNPPNANKSSGSAKKRRKREKMNQMKRNNQDNMSSNSTMPPLPPGSPPVPPPPSPPIIGPQNENSKPIVKNLPPPIVGSGTVPPQQEAVPEWPDSFKSYVRKCYEKCKTVADRNRVDIILKKKSLNAMNDGSLYFKDWDNEPLPLLSDEINYLPMKPSYKPNENNFKKNKNGINSSLASRLGPRKFDKFENKKNARKYSPTRSRSPVKKRRYRSSSSSDRSDNRSESEEEFRSSKGDKGTHRRNEKGGKSLAKSKFYTQMGAASVPVDEELLTKRAARFGHANKQSPYSKGRKSRLESSILSPSLSSSINSSLLFEDTSGDISIPLEKHVVGTCQNIEKPYLRLTAQPEACAVRPADVLSKSLENVKDKWKTQQDYHYACEQLKSIRQDLTVQGIRDEFTVKVYEMHARIALEKGDHAEFNQCQSQLKLLYSEVSDDIAVNKREFTAYRILYYIFTKEFMDLTTQISLLTPEDKVDECISFSLKVQSSWWLGNYHRLFKLYRSAPKMTSYLMDWFLLRERKQAIKAIVKSYRQVLPVSFVHQELAFDAEKDCLEFLRLLNIIIIEEEELKIDCKASSAAMASS</sequence>
<feature type="compositionally biased region" description="Basic and acidic residues" evidence="1">
    <location>
        <begin position="397"/>
        <end position="417"/>
    </location>
</feature>
<feature type="region of interest" description="Disordered" evidence="1">
    <location>
        <begin position="339"/>
        <end position="431"/>
    </location>
</feature>
<name>A0A9P0C8L7_BEMTA</name>
<dbReference type="GO" id="GO:0005634">
    <property type="term" value="C:nucleus"/>
    <property type="evidence" value="ECO:0007669"/>
    <property type="project" value="TreeGrafter"/>
</dbReference>
<feature type="compositionally biased region" description="Pro residues" evidence="1">
    <location>
        <begin position="125"/>
        <end position="144"/>
    </location>
</feature>
<dbReference type="Proteomes" id="UP001152759">
    <property type="component" value="Chromosome 2"/>
</dbReference>
<organism evidence="3 4">
    <name type="scientific">Bemisia tabaci</name>
    <name type="common">Sweetpotato whitefly</name>
    <name type="synonym">Aleurodes tabaci</name>
    <dbReference type="NCBI Taxonomy" id="7038"/>
    <lineage>
        <taxon>Eukaryota</taxon>
        <taxon>Metazoa</taxon>
        <taxon>Ecdysozoa</taxon>
        <taxon>Arthropoda</taxon>
        <taxon>Hexapoda</taxon>
        <taxon>Insecta</taxon>
        <taxon>Pterygota</taxon>
        <taxon>Neoptera</taxon>
        <taxon>Paraneoptera</taxon>
        <taxon>Hemiptera</taxon>
        <taxon>Sternorrhyncha</taxon>
        <taxon>Aleyrodoidea</taxon>
        <taxon>Aleyrodidae</taxon>
        <taxon>Aleyrodinae</taxon>
        <taxon>Bemisia</taxon>
    </lineage>
</organism>
<reference evidence="3" key="1">
    <citation type="submission" date="2021-12" db="EMBL/GenBank/DDBJ databases">
        <authorList>
            <person name="King R."/>
        </authorList>
    </citation>
    <scope>NUCLEOTIDE SEQUENCE</scope>
</reference>
<feature type="region of interest" description="Disordered" evidence="1">
    <location>
        <begin position="90"/>
        <end position="268"/>
    </location>
</feature>
<dbReference type="Pfam" id="PF03399">
    <property type="entry name" value="SAC3_GANP"/>
    <property type="match status" value="1"/>
</dbReference>
<evidence type="ECO:0000313" key="4">
    <source>
        <dbReference type="Proteomes" id="UP001152759"/>
    </source>
</evidence>
<dbReference type="PANTHER" id="PTHR12436:SF4">
    <property type="entry name" value="LEUKOCYTE RECEPTOR CLUSTER MEMBER 8"/>
    <property type="match status" value="1"/>
</dbReference>
<feature type="domain" description="PCI" evidence="2">
    <location>
        <begin position="594"/>
        <end position="761"/>
    </location>
</feature>
<evidence type="ECO:0000256" key="1">
    <source>
        <dbReference type="SAM" id="MobiDB-lite"/>
    </source>
</evidence>
<feature type="compositionally biased region" description="Basic and acidic residues" evidence="1">
    <location>
        <begin position="98"/>
        <end position="120"/>
    </location>
</feature>
<dbReference type="InterPro" id="IPR000717">
    <property type="entry name" value="PCI_dom"/>
</dbReference>
<dbReference type="EMBL" id="OU963863">
    <property type="protein sequence ID" value="CAH0765646.1"/>
    <property type="molecule type" value="Genomic_DNA"/>
</dbReference>
<gene>
    <name evidence="3" type="ORF">BEMITA_LOCUS3837</name>
</gene>
<dbReference type="InterPro" id="IPR045107">
    <property type="entry name" value="SAC3/GANP/THP3"/>
</dbReference>
<keyword evidence="4" id="KW-1185">Reference proteome</keyword>
<evidence type="ECO:0000313" key="3">
    <source>
        <dbReference type="EMBL" id="CAH0765646.1"/>
    </source>
</evidence>
<feature type="compositionally biased region" description="Polar residues" evidence="1">
    <location>
        <begin position="203"/>
        <end position="217"/>
    </location>
</feature>
<dbReference type="KEGG" id="btab:109029615"/>
<feature type="compositionally biased region" description="Basic and acidic residues" evidence="1">
    <location>
        <begin position="362"/>
        <end position="371"/>
    </location>
</feature>
<feature type="compositionally biased region" description="Pro residues" evidence="1">
    <location>
        <begin position="218"/>
        <end position="236"/>
    </location>
</feature>
<dbReference type="FunFam" id="1.25.40.990:FF:000010">
    <property type="entry name" value="Leukocyte receptor cluster member"/>
    <property type="match status" value="1"/>
</dbReference>
<dbReference type="Gene3D" id="1.25.40.990">
    <property type="match status" value="1"/>
</dbReference>
<dbReference type="PANTHER" id="PTHR12436">
    <property type="entry name" value="80 KDA MCM3-ASSOCIATED PROTEIN"/>
    <property type="match status" value="1"/>
</dbReference>
<evidence type="ECO:0000259" key="2">
    <source>
        <dbReference type="PROSITE" id="PS50250"/>
    </source>
</evidence>